<evidence type="ECO:0000313" key="2">
    <source>
        <dbReference type="Proteomes" id="UP000322524"/>
    </source>
</evidence>
<dbReference type="Proteomes" id="UP000322524">
    <property type="component" value="Unassembled WGS sequence"/>
</dbReference>
<dbReference type="OrthoDB" id="9803578at2"/>
<dbReference type="InterPro" id="IPR000801">
    <property type="entry name" value="Esterase-like"/>
</dbReference>
<proteinExistence type="predicted"/>
<gene>
    <name evidence="1" type="ORF">FZC76_17945</name>
</gene>
<evidence type="ECO:0000313" key="1">
    <source>
        <dbReference type="EMBL" id="TYS65765.1"/>
    </source>
</evidence>
<dbReference type="PANTHER" id="PTHR48098">
    <property type="entry name" value="ENTEROCHELIN ESTERASE-RELATED"/>
    <property type="match status" value="1"/>
</dbReference>
<dbReference type="SUPFAM" id="SSF53474">
    <property type="entry name" value="alpha/beta-Hydrolases"/>
    <property type="match status" value="1"/>
</dbReference>
<dbReference type="RefSeq" id="WP_148989534.1">
    <property type="nucleotide sequence ID" value="NZ_VTEV01000007.1"/>
</dbReference>
<reference evidence="1 2" key="1">
    <citation type="submission" date="2019-08" db="EMBL/GenBank/DDBJ databases">
        <title>Bacillus genomes from the desert of Cuatro Cienegas, Coahuila.</title>
        <authorList>
            <person name="Olmedo-Alvarez G."/>
        </authorList>
    </citation>
    <scope>NUCLEOTIDE SEQUENCE [LARGE SCALE GENOMIC DNA]</scope>
    <source>
        <strain evidence="1 2">CH28_1T</strain>
    </source>
</reference>
<dbReference type="InterPro" id="IPR029058">
    <property type="entry name" value="AB_hydrolase_fold"/>
</dbReference>
<dbReference type="AlphaFoldDB" id="A0A5D4SR01"/>
<dbReference type="STRING" id="79883.GCA_001636495_03512"/>
<accession>A0A5D4SR01</accession>
<comment type="caution">
    <text evidence="1">The sequence shown here is derived from an EMBL/GenBank/DDBJ whole genome shotgun (WGS) entry which is preliminary data.</text>
</comment>
<name>A0A5D4SR01_9BACI</name>
<dbReference type="Pfam" id="PF00756">
    <property type="entry name" value="Esterase"/>
    <property type="match status" value="1"/>
</dbReference>
<dbReference type="EMBL" id="VTEV01000007">
    <property type="protein sequence ID" value="TYS65765.1"/>
    <property type="molecule type" value="Genomic_DNA"/>
</dbReference>
<sequence>MGKNVGRIDEFTLYSKELNEEMTLMVYTPANYSPLYKYNILIAQDGKDYFTLGRIGSTTDKLLAANEMQNTIIVGIPYKDVKDRWEKYHPDGSKNSAYIRFLAHELTPYIDEKYPSYQMGMGRALIGDSLAATVSLMTALSYPHTFGKVIMQSPYVDEKVMKRVEEFSQPSFLSLYHVIGTKETEVPTTNGEKKNFIEPNRALHTLMKEKGFSVYYEEFEGTHTWTYWQPDLKQALPKMLS</sequence>
<organism evidence="1 2">
    <name type="scientific">Sutcliffiella horikoshii</name>
    <dbReference type="NCBI Taxonomy" id="79883"/>
    <lineage>
        <taxon>Bacteria</taxon>
        <taxon>Bacillati</taxon>
        <taxon>Bacillota</taxon>
        <taxon>Bacilli</taxon>
        <taxon>Bacillales</taxon>
        <taxon>Bacillaceae</taxon>
        <taxon>Sutcliffiella</taxon>
    </lineage>
</organism>
<dbReference type="Gene3D" id="3.40.50.1820">
    <property type="entry name" value="alpha/beta hydrolase"/>
    <property type="match status" value="1"/>
</dbReference>
<dbReference type="PANTHER" id="PTHR48098:SF3">
    <property type="entry name" value="IRON(III) ENTEROBACTIN ESTERASE"/>
    <property type="match status" value="1"/>
</dbReference>
<dbReference type="InterPro" id="IPR050583">
    <property type="entry name" value="Mycobacterial_A85_antigen"/>
</dbReference>
<protein>
    <submittedName>
        <fullName evidence="1">Esterase family protein</fullName>
    </submittedName>
</protein>